<name>W3WRW0_PESFW</name>
<dbReference type="InterPro" id="IPR036259">
    <property type="entry name" value="MFS_trans_sf"/>
</dbReference>
<evidence type="ECO:0000256" key="3">
    <source>
        <dbReference type="ARBA" id="ARBA00022692"/>
    </source>
</evidence>
<evidence type="ECO:0000313" key="10">
    <source>
        <dbReference type="Proteomes" id="UP000030651"/>
    </source>
</evidence>
<dbReference type="InParanoid" id="W3WRW0"/>
<comment type="subcellular location">
    <subcellularLocation>
        <location evidence="1">Membrane</location>
        <topology evidence="1">Multi-pass membrane protein</topology>
    </subcellularLocation>
</comment>
<dbReference type="SUPFAM" id="SSF103473">
    <property type="entry name" value="MFS general substrate transporter"/>
    <property type="match status" value="1"/>
</dbReference>
<organism evidence="9 10">
    <name type="scientific">Pestalotiopsis fici (strain W106-1 / CGMCC3.15140)</name>
    <dbReference type="NCBI Taxonomy" id="1229662"/>
    <lineage>
        <taxon>Eukaryota</taxon>
        <taxon>Fungi</taxon>
        <taxon>Dikarya</taxon>
        <taxon>Ascomycota</taxon>
        <taxon>Pezizomycotina</taxon>
        <taxon>Sordariomycetes</taxon>
        <taxon>Xylariomycetidae</taxon>
        <taxon>Amphisphaeriales</taxon>
        <taxon>Sporocadaceae</taxon>
        <taxon>Pestalotiopsis</taxon>
    </lineage>
</organism>
<dbReference type="PROSITE" id="PS50850">
    <property type="entry name" value="MFS"/>
    <property type="match status" value="1"/>
</dbReference>
<feature type="transmembrane region" description="Helical" evidence="7">
    <location>
        <begin position="164"/>
        <end position="184"/>
    </location>
</feature>
<dbReference type="PANTHER" id="PTHR43791:SF54">
    <property type="entry name" value="MAJOR FACILITATOR SUPERFAMILY (MFS) PROFILE DOMAIN-CONTAINING PROTEIN-RELATED"/>
    <property type="match status" value="1"/>
</dbReference>
<dbReference type="eggNOG" id="KOG2533">
    <property type="taxonomic scope" value="Eukaryota"/>
</dbReference>
<feature type="transmembrane region" description="Helical" evidence="7">
    <location>
        <begin position="196"/>
        <end position="215"/>
    </location>
</feature>
<dbReference type="OMA" id="FWYMPKE"/>
<proteinExistence type="predicted"/>
<dbReference type="GO" id="GO:0022857">
    <property type="term" value="F:transmembrane transporter activity"/>
    <property type="evidence" value="ECO:0007669"/>
    <property type="project" value="InterPro"/>
</dbReference>
<keyword evidence="4 7" id="KW-1133">Transmembrane helix</keyword>
<dbReference type="FunFam" id="1.20.1250.20:FF:000013">
    <property type="entry name" value="MFS general substrate transporter"/>
    <property type="match status" value="1"/>
</dbReference>
<dbReference type="Gene3D" id="1.20.1250.20">
    <property type="entry name" value="MFS general substrate transporter like domains"/>
    <property type="match status" value="2"/>
</dbReference>
<reference evidence="10" key="1">
    <citation type="journal article" date="2015" name="BMC Genomics">
        <title>Genomic and transcriptomic analysis of the endophytic fungus Pestalotiopsis fici reveals its lifestyle and high potential for synthesis of natural products.</title>
        <authorList>
            <person name="Wang X."/>
            <person name="Zhang X."/>
            <person name="Liu L."/>
            <person name="Xiang M."/>
            <person name="Wang W."/>
            <person name="Sun X."/>
            <person name="Che Y."/>
            <person name="Guo L."/>
            <person name="Liu G."/>
            <person name="Guo L."/>
            <person name="Wang C."/>
            <person name="Yin W.B."/>
            <person name="Stadler M."/>
            <person name="Zhang X."/>
            <person name="Liu X."/>
        </authorList>
    </citation>
    <scope>NUCLEOTIDE SEQUENCE [LARGE SCALE GENOMIC DNA]</scope>
    <source>
        <strain evidence="10">W106-1 / CGMCC3.15140</strain>
    </source>
</reference>
<keyword evidence="3 7" id="KW-0812">Transmembrane</keyword>
<feature type="domain" description="Major facilitator superfamily (MFS) profile" evidence="8">
    <location>
        <begin position="66"/>
        <end position="490"/>
    </location>
</feature>
<sequence length="521" mass="57726">MAEDKPEIVMVGDREEDSRSDADKGSGVRTIDNIRVVGLTAEDASFYESFTDKDRKTLVRKVDVRLVPMLSVLYLISQLDRANIGNAKIEGMNTDLGLTGLQYNIALSLFFIPYILFEIPSNILLKKFKRPSVYLGALVTSWGIIMMCHGFVKNFAGLMVVRMMLGILEAGFYPGAVYLCTFWYMPKELATRISVFYCFSALSGAFSGLLAAGIAEMDGVGGFRGWQWIFILEGILTIVLGVACFALLIDSPSLSHRWLSPDQIRYLELQLFIKQGGRSTEENERGHHWQDFKAVITNPRMWGQAYILLCISACSYGNKFTLPSITKAMGFTNTNAQLMTVPPYIAGAISAIFFARLSDHFYWRMPFVAIPLGMIAVGYSIIISFKGDLPGHVGASMFAVILACMGIYPVQPACSSWAANNLAPSSRRAIGVAFVIATGNIGGIIGSYMFFDSESPSYFTGYGLAIAFGVTGMLMSFVLEASYVWSNKKRANMSELDIRSKYSEDELFRMGDRSPLFRYTT</sequence>
<dbReference type="InterPro" id="IPR011701">
    <property type="entry name" value="MFS"/>
</dbReference>
<feature type="transmembrane region" description="Helical" evidence="7">
    <location>
        <begin position="367"/>
        <end position="385"/>
    </location>
</feature>
<evidence type="ECO:0000256" key="2">
    <source>
        <dbReference type="ARBA" id="ARBA00022448"/>
    </source>
</evidence>
<feature type="transmembrane region" description="Helical" evidence="7">
    <location>
        <begin position="101"/>
        <end position="120"/>
    </location>
</feature>
<evidence type="ECO:0000313" key="9">
    <source>
        <dbReference type="EMBL" id="ETS75561.1"/>
    </source>
</evidence>
<dbReference type="KEGG" id="pfy:PFICI_12505"/>
<evidence type="ECO:0000256" key="5">
    <source>
        <dbReference type="ARBA" id="ARBA00023136"/>
    </source>
</evidence>
<evidence type="ECO:0000259" key="8">
    <source>
        <dbReference type="PROSITE" id="PS50850"/>
    </source>
</evidence>
<evidence type="ECO:0000256" key="1">
    <source>
        <dbReference type="ARBA" id="ARBA00004141"/>
    </source>
</evidence>
<feature type="transmembrane region" description="Helical" evidence="7">
    <location>
        <begin position="429"/>
        <end position="450"/>
    </location>
</feature>
<feature type="transmembrane region" description="Helical" evidence="7">
    <location>
        <begin position="391"/>
        <end position="408"/>
    </location>
</feature>
<accession>W3WRW0</accession>
<dbReference type="HOGENOM" id="CLU_001265_0_1_1"/>
<keyword evidence="10" id="KW-1185">Reference proteome</keyword>
<feature type="transmembrane region" description="Helical" evidence="7">
    <location>
        <begin position="462"/>
        <end position="485"/>
    </location>
</feature>
<dbReference type="RefSeq" id="XP_007839277.1">
    <property type="nucleotide sequence ID" value="XM_007841086.1"/>
</dbReference>
<dbReference type="PANTHER" id="PTHR43791">
    <property type="entry name" value="PERMEASE-RELATED"/>
    <property type="match status" value="1"/>
</dbReference>
<evidence type="ECO:0000256" key="6">
    <source>
        <dbReference type="SAM" id="MobiDB-lite"/>
    </source>
</evidence>
<evidence type="ECO:0000256" key="7">
    <source>
        <dbReference type="SAM" id="Phobius"/>
    </source>
</evidence>
<evidence type="ECO:0000256" key="4">
    <source>
        <dbReference type="ARBA" id="ARBA00022989"/>
    </source>
</evidence>
<feature type="transmembrane region" description="Helical" evidence="7">
    <location>
        <begin position="132"/>
        <end position="152"/>
    </location>
</feature>
<dbReference type="EMBL" id="KI912118">
    <property type="protein sequence ID" value="ETS75561.1"/>
    <property type="molecule type" value="Genomic_DNA"/>
</dbReference>
<dbReference type="AlphaFoldDB" id="W3WRW0"/>
<dbReference type="Pfam" id="PF07690">
    <property type="entry name" value="MFS_1"/>
    <property type="match status" value="1"/>
</dbReference>
<dbReference type="InterPro" id="IPR020846">
    <property type="entry name" value="MFS_dom"/>
</dbReference>
<keyword evidence="2" id="KW-0813">Transport</keyword>
<feature type="transmembrane region" description="Helical" evidence="7">
    <location>
        <begin position="227"/>
        <end position="249"/>
    </location>
</feature>
<protein>
    <recommendedName>
        <fullName evidence="8">Major facilitator superfamily (MFS) profile domain-containing protein</fullName>
    </recommendedName>
</protein>
<dbReference type="FunFam" id="1.20.1250.20:FF:000034">
    <property type="entry name" value="MFS general substrate transporter"/>
    <property type="match status" value="1"/>
</dbReference>
<dbReference type="OrthoDB" id="2962993at2759"/>
<dbReference type="GeneID" id="19277518"/>
<feature type="region of interest" description="Disordered" evidence="6">
    <location>
        <begin position="1"/>
        <end position="26"/>
    </location>
</feature>
<keyword evidence="5 7" id="KW-0472">Membrane</keyword>
<dbReference type="Proteomes" id="UP000030651">
    <property type="component" value="Unassembled WGS sequence"/>
</dbReference>
<gene>
    <name evidence="9" type="ORF">PFICI_12505</name>
</gene>
<dbReference type="GO" id="GO:0016020">
    <property type="term" value="C:membrane"/>
    <property type="evidence" value="ECO:0007669"/>
    <property type="project" value="UniProtKB-SubCell"/>
</dbReference>